<organism evidence="11 12">
    <name type="scientific">Plakobranchus ocellatus</name>
    <dbReference type="NCBI Taxonomy" id="259542"/>
    <lineage>
        <taxon>Eukaryota</taxon>
        <taxon>Metazoa</taxon>
        <taxon>Spiralia</taxon>
        <taxon>Lophotrochozoa</taxon>
        <taxon>Mollusca</taxon>
        <taxon>Gastropoda</taxon>
        <taxon>Heterobranchia</taxon>
        <taxon>Euthyneura</taxon>
        <taxon>Panpulmonata</taxon>
        <taxon>Sacoglossa</taxon>
        <taxon>Placobranchoidea</taxon>
        <taxon>Plakobranchidae</taxon>
        <taxon>Plakobranchus</taxon>
    </lineage>
</organism>
<keyword evidence="2" id="KW-0479">Metal-binding</keyword>
<dbReference type="EMBL" id="BLXT01004106">
    <property type="protein sequence ID" value="GFO09562.1"/>
    <property type="molecule type" value="Genomic_DNA"/>
</dbReference>
<keyword evidence="3" id="KW-0677">Repeat</keyword>
<evidence type="ECO:0000256" key="4">
    <source>
        <dbReference type="ARBA" id="ARBA00022771"/>
    </source>
</evidence>
<feature type="domain" description="C2H2-type" evidence="10">
    <location>
        <begin position="688"/>
        <end position="715"/>
    </location>
</feature>
<keyword evidence="4 8" id="KW-0863">Zinc-finger</keyword>
<comment type="subcellular location">
    <subcellularLocation>
        <location evidence="1">Nucleus</location>
    </subcellularLocation>
</comment>
<keyword evidence="5" id="KW-0862">Zinc</keyword>
<dbReference type="Pfam" id="PF00096">
    <property type="entry name" value="zf-C2H2"/>
    <property type="match status" value="6"/>
</dbReference>
<feature type="domain" description="C2H2-type" evidence="10">
    <location>
        <begin position="349"/>
        <end position="376"/>
    </location>
</feature>
<evidence type="ECO:0000256" key="7">
    <source>
        <dbReference type="ARBA" id="ARBA00068876"/>
    </source>
</evidence>
<evidence type="ECO:0000256" key="2">
    <source>
        <dbReference type="ARBA" id="ARBA00022723"/>
    </source>
</evidence>
<proteinExistence type="predicted"/>
<feature type="domain" description="C2H2-type" evidence="10">
    <location>
        <begin position="934"/>
        <end position="961"/>
    </location>
</feature>
<evidence type="ECO:0000256" key="3">
    <source>
        <dbReference type="ARBA" id="ARBA00022737"/>
    </source>
</evidence>
<feature type="compositionally biased region" description="Polar residues" evidence="9">
    <location>
        <begin position="186"/>
        <end position="196"/>
    </location>
</feature>
<dbReference type="FunFam" id="3.30.160.60:FF:000145">
    <property type="entry name" value="Zinc finger protein 574"/>
    <property type="match status" value="1"/>
</dbReference>
<dbReference type="PANTHER" id="PTHR24379">
    <property type="entry name" value="KRAB AND ZINC FINGER DOMAIN-CONTAINING"/>
    <property type="match status" value="1"/>
</dbReference>
<evidence type="ECO:0000256" key="9">
    <source>
        <dbReference type="SAM" id="MobiDB-lite"/>
    </source>
</evidence>
<dbReference type="AlphaFoldDB" id="A0AAV4AQH2"/>
<evidence type="ECO:0000259" key="10">
    <source>
        <dbReference type="PROSITE" id="PS50157"/>
    </source>
</evidence>
<dbReference type="GO" id="GO:0005634">
    <property type="term" value="C:nucleus"/>
    <property type="evidence" value="ECO:0007669"/>
    <property type="project" value="UniProtKB-SubCell"/>
</dbReference>
<feature type="domain" description="C2H2-type" evidence="10">
    <location>
        <begin position="906"/>
        <end position="933"/>
    </location>
</feature>
<dbReference type="GO" id="GO:0008270">
    <property type="term" value="F:zinc ion binding"/>
    <property type="evidence" value="ECO:0007669"/>
    <property type="project" value="UniProtKB-KW"/>
</dbReference>
<evidence type="ECO:0000256" key="5">
    <source>
        <dbReference type="ARBA" id="ARBA00022833"/>
    </source>
</evidence>
<dbReference type="SMART" id="SM00355">
    <property type="entry name" value="ZnF_C2H2"/>
    <property type="match status" value="18"/>
</dbReference>
<evidence type="ECO:0000313" key="12">
    <source>
        <dbReference type="Proteomes" id="UP000735302"/>
    </source>
</evidence>
<keyword evidence="6" id="KW-0539">Nucleus</keyword>
<dbReference type="PROSITE" id="PS00028">
    <property type="entry name" value="ZINC_FINGER_C2H2_1"/>
    <property type="match status" value="11"/>
</dbReference>
<dbReference type="FunFam" id="3.30.160.60:FF:000100">
    <property type="entry name" value="Zinc finger 45-like"/>
    <property type="match status" value="1"/>
</dbReference>
<feature type="domain" description="C2H2-type" evidence="10">
    <location>
        <begin position="283"/>
        <end position="311"/>
    </location>
</feature>
<feature type="region of interest" description="Disordered" evidence="9">
    <location>
        <begin position="176"/>
        <end position="211"/>
    </location>
</feature>
<dbReference type="FunFam" id="3.30.160.60:FF:000065">
    <property type="entry name" value="B-cell CLL/lymphoma 6, member B"/>
    <property type="match status" value="1"/>
</dbReference>
<reference evidence="11 12" key="1">
    <citation type="journal article" date="2021" name="Elife">
        <title>Chloroplast acquisition without the gene transfer in kleptoplastic sea slugs, Plakobranchus ocellatus.</title>
        <authorList>
            <person name="Maeda T."/>
            <person name="Takahashi S."/>
            <person name="Yoshida T."/>
            <person name="Shimamura S."/>
            <person name="Takaki Y."/>
            <person name="Nagai Y."/>
            <person name="Toyoda A."/>
            <person name="Suzuki Y."/>
            <person name="Arimoto A."/>
            <person name="Ishii H."/>
            <person name="Satoh N."/>
            <person name="Nishiyama T."/>
            <person name="Hasebe M."/>
            <person name="Maruyama T."/>
            <person name="Minagawa J."/>
            <person name="Obokata J."/>
            <person name="Shigenobu S."/>
        </authorList>
    </citation>
    <scope>NUCLEOTIDE SEQUENCE [LARGE SCALE GENOMIC DNA]</scope>
</reference>
<dbReference type="PANTHER" id="PTHR24379:SF121">
    <property type="entry name" value="C2H2-TYPE DOMAIN-CONTAINING PROTEIN"/>
    <property type="match status" value="1"/>
</dbReference>
<dbReference type="SUPFAM" id="SSF57667">
    <property type="entry name" value="beta-beta-alpha zinc fingers"/>
    <property type="match status" value="7"/>
</dbReference>
<protein>
    <recommendedName>
        <fullName evidence="7">Zinc finger protein 865</fullName>
    </recommendedName>
</protein>
<name>A0AAV4AQH2_9GAST</name>
<sequence>MATISLASAVEDDIKEETLPNEVKGSGMNDQNKCEVNSGNVLALSTDSEAQGSKTNGWNAGSNSFCEFSSPKSSWNPESRGNLSVQQNDLEHQYPMLDASQPQQNCHNGAPSACMDKASKISNISGDVVHASTKSRQDSPEQSTLTVHTSINAKGTFSLSVDCDVLKDSNMYRKETMKSKEDVDSTIDSSNLNKGTQEGFRASSVDEEDLSNEETMTFLQCQGNSATHEIENTDRNESTDTLYSCSIPEIQTRGTKPSRFQLTVKLYDENSPEAQSTLMNERFACGQCPRTFKFATGLRRHMTKCHAKTKKLVCDTCAKVFPSMALLTKHMSSHIGLDLAPQTKKSTSFKCSQCSFAAGTRKNLKKHILVHTTKKEHKCPHCSFSSKRKNSLQRHLRATHSEFQCHFCNFKTASINSMRIHAVLHVASQSTACIVCGAILRKRASLLEHLMGHTEDENLTCKVCKKRFSLSHEFLLHLWCHRDTLLAEYQTKDLDIRLPGENKTHNGHISSFEDSMERAAMETKISELNNQGSKLVKMAKAVSFLNEKSKILSELTEISDLATELAVLSSNVLLAFKKSHSVCSAEPKKVRRAAAVVASNLLARTADNKNETVNHMENNDEEANDLPDSTTSIKEELRDITYSPNEDAGMQIQVDLKGEPVSCIQRKDSILKPGSFKKIKNEKGKRVLQCTRCNKVFKDTRSLRHHVMIHDNIRPYACTICSQSFRRKEHLKKHMVTHSDSRPFACSQCPYTAKTEQRLKIHYLSHLQCKSHKCTLCPYTSRTQTELNTHMKRHQPRTCTQCDFVCHTRIELKRHLLTHTTLSCPDCNFTTSDQTEYAKHKRKHREIHLLCCELCGYSCNTMKKFKYHKLRHENKTPYQCEDCDYKCSSRASYDCHRLKHAGLKPYLCSFCGAAFRKTSHLNQHLLIHKDEKAYKCSQCGYSCRTKHNLKEHEMTHSGEKPFSCKYCNFSCRRNKALQIHMAKHESKSSTSVSTISTFLQVQGPPPYPVNLVVPPVPSLPSIQLSSEMQMHQPMQVPLQMPLVPTGM</sequence>
<feature type="domain" description="C2H2-type" evidence="10">
    <location>
        <begin position="312"/>
        <end position="339"/>
    </location>
</feature>
<evidence type="ECO:0000256" key="1">
    <source>
        <dbReference type="ARBA" id="ARBA00004123"/>
    </source>
</evidence>
<gene>
    <name evidence="11" type="ORF">PoB_003606700</name>
</gene>
<evidence type="ECO:0000256" key="8">
    <source>
        <dbReference type="PROSITE-ProRule" id="PRU00042"/>
    </source>
</evidence>
<feature type="domain" description="C2H2-type" evidence="10">
    <location>
        <begin position="431"/>
        <end position="458"/>
    </location>
</feature>
<dbReference type="FunFam" id="3.30.160.60:FF:000446">
    <property type="entry name" value="Zinc finger protein"/>
    <property type="match status" value="1"/>
</dbReference>
<dbReference type="InterPro" id="IPR036236">
    <property type="entry name" value="Znf_C2H2_sf"/>
</dbReference>
<feature type="domain" description="C2H2-type" evidence="10">
    <location>
        <begin position="716"/>
        <end position="743"/>
    </location>
</feature>
<dbReference type="InterPro" id="IPR013087">
    <property type="entry name" value="Znf_C2H2_type"/>
</dbReference>
<dbReference type="PROSITE" id="PS50157">
    <property type="entry name" value="ZINC_FINGER_C2H2_2"/>
    <property type="match status" value="10"/>
</dbReference>
<feature type="domain" description="C2H2-type" evidence="10">
    <location>
        <begin position="878"/>
        <end position="905"/>
    </location>
</feature>
<dbReference type="Proteomes" id="UP000735302">
    <property type="component" value="Unassembled WGS sequence"/>
</dbReference>
<evidence type="ECO:0000313" key="11">
    <source>
        <dbReference type="EMBL" id="GFO09562.1"/>
    </source>
</evidence>
<feature type="domain" description="C2H2-type" evidence="10">
    <location>
        <begin position="377"/>
        <end position="401"/>
    </location>
</feature>
<dbReference type="Pfam" id="PF13909">
    <property type="entry name" value="zf-H2C2_5"/>
    <property type="match status" value="1"/>
</dbReference>
<dbReference type="Gene3D" id="3.30.160.60">
    <property type="entry name" value="Classic Zinc Finger"/>
    <property type="match status" value="10"/>
</dbReference>
<comment type="caution">
    <text evidence="11">The sequence shown here is derived from an EMBL/GenBank/DDBJ whole genome shotgun (WGS) entry which is preliminary data.</text>
</comment>
<keyword evidence="12" id="KW-1185">Reference proteome</keyword>
<evidence type="ECO:0000256" key="6">
    <source>
        <dbReference type="ARBA" id="ARBA00023242"/>
    </source>
</evidence>
<accession>A0AAV4AQH2</accession>